<dbReference type="SMART" id="SM00448">
    <property type="entry name" value="REC"/>
    <property type="match status" value="3"/>
</dbReference>
<dbReference type="Gene3D" id="3.40.50.2300">
    <property type="match status" value="4"/>
</dbReference>
<organism evidence="4 5">
    <name type="scientific">Estrella lausannensis</name>
    <dbReference type="NCBI Taxonomy" id="483423"/>
    <lineage>
        <taxon>Bacteria</taxon>
        <taxon>Pseudomonadati</taxon>
        <taxon>Chlamydiota</taxon>
        <taxon>Chlamydiia</taxon>
        <taxon>Parachlamydiales</taxon>
        <taxon>Candidatus Criblamydiaceae</taxon>
        <taxon>Estrella</taxon>
    </lineage>
</organism>
<dbReference type="OrthoDB" id="442759at2"/>
<accession>A0A0H5E4H4</accession>
<comment type="caution">
    <text evidence="2">Lacks conserved residue(s) required for the propagation of feature annotation.</text>
</comment>
<dbReference type="InterPro" id="IPR011006">
    <property type="entry name" value="CheY-like_superfamily"/>
</dbReference>
<dbReference type="InterPro" id="IPR001789">
    <property type="entry name" value="Sig_transdc_resp-reg_receiver"/>
</dbReference>
<evidence type="ECO:0000313" key="5">
    <source>
        <dbReference type="Proteomes" id="UP000220251"/>
    </source>
</evidence>
<dbReference type="InterPro" id="IPR036641">
    <property type="entry name" value="HPT_dom_sf"/>
</dbReference>
<dbReference type="PROSITE" id="PS50110">
    <property type="entry name" value="RESPONSE_REGULATORY"/>
    <property type="match status" value="3"/>
</dbReference>
<dbReference type="InterPro" id="IPR050595">
    <property type="entry name" value="Bact_response_regulator"/>
</dbReference>
<proteinExistence type="predicted"/>
<protein>
    <submittedName>
        <fullName evidence="4">Two-component system, response regulator</fullName>
    </submittedName>
</protein>
<dbReference type="PANTHER" id="PTHR44591:SF3">
    <property type="entry name" value="RESPONSE REGULATORY DOMAIN-CONTAINING PROTEIN"/>
    <property type="match status" value="1"/>
</dbReference>
<dbReference type="PANTHER" id="PTHR44591">
    <property type="entry name" value="STRESS RESPONSE REGULATOR PROTEIN 1"/>
    <property type="match status" value="1"/>
</dbReference>
<dbReference type="AlphaFoldDB" id="A0A0H5E4H4"/>
<name>A0A0H5E4H4_9BACT</name>
<dbReference type="SUPFAM" id="SSF52172">
    <property type="entry name" value="CheY-like"/>
    <property type="match status" value="4"/>
</dbReference>
<keyword evidence="5" id="KW-1185">Reference proteome</keyword>
<dbReference type="CDD" id="cd00156">
    <property type="entry name" value="REC"/>
    <property type="match status" value="1"/>
</dbReference>
<evidence type="ECO:0000256" key="2">
    <source>
        <dbReference type="PROSITE-ProRule" id="PRU00169"/>
    </source>
</evidence>
<dbReference type="RefSeq" id="WP_098037961.1">
    <property type="nucleotide sequence ID" value="NZ_CWGJ01000011.1"/>
</dbReference>
<reference evidence="5" key="1">
    <citation type="submission" date="2015-06" db="EMBL/GenBank/DDBJ databases">
        <authorList>
            <person name="Bertelli C."/>
        </authorList>
    </citation>
    <scope>NUCLEOTIDE SEQUENCE [LARGE SCALE GENOMIC DNA]</scope>
    <source>
        <strain evidence="5">CRIB-30</strain>
    </source>
</reference>
<evidence type="ECO:0000259" key="3">
    <source>
        <dbReference type="PROSITE" id="PS50110"/>
    </source>
</evidence>
<evidence type="ECO:0000313" key="4">
    <source>
        <dbReference type="EMBL" id="CRX38110.1"/>
    </source>
</evidence>
<dbReference type="GO" id="GO:0004672">
    <property type="term" value="F:protein kinase activity"/>
    <property type="evidence" value="ECO:0007669"/>
    <property type="project" value="UniProtKB-ARBA"/>
</dbReference>
<feature type="domain" description="Response regulatory" evidence="3">
    <location>
        <begin position="659"/>
        <end position="778"/>
    </location>
</feature>
<dbReference type="GO" id="GO:0000160">
    <property type="term" value="P:phosphorelay signal transduction system"/>
    <property type="evidence" value="ECO:0007669"/>
    <property type="project" value="InterPro"/>
</dbReference>
<evidence type="ECO:0000256" key="1">
    <source>
        <dbReference type="ARBA" id="ARBA00022553"/>
    </source>
</evidence>
<feature type="modified residue" description="4-aspartylphosphate" evidence="2">
    <location>
        <position position="415"/>
    </location>
</feature>
<dbReference type="Proteomes" id="UP000220251">
    <property type="component" value="Unassembled WGS sequence"/>
</dbReference>
<feature type="domain" description="Response regulatory" evidence="3">
    <location>
        <begin position="239"/>
        <end position="357"/>
    </location>
</feature>
<dbReference type="Pfam" id="PF00072">
    <property type="entry name" value="Response_reg"/>
    <property type="match status" value="2"/>
</dbReference>
<dbReference type="EMBL" id="CWGJ01000011">
    <property type="protein sequence ID" value="CRX38110.1"/>
    <property type="molecule type" value="Genomic_DNA"/>
</dbReference>
<dbReference type="SUPFAM" id="SSF47226">
    <property type="entry name" value="Histidine-containing phosphotransfer domain, HPT domain"/>
    <property type="match status" value="1"/>
</dbReference>
<keyword evidence="1 2" id="KW-0597">Phosphoprotein</keyword>
<dbReference type="Pfam" id="PF01627">
    <property type="entry name" value="Hpt"/>
    <property type="match status" value="1"/>
</dbReference>
<feature type="domain" description="Response regulatory" evidence="3">
    <location>
        <begin position="366"/>
        <end position="482"/>
    </location>
</feature>
<sequence>MTKTIHILYAGNDTKLIGYVFNKLLNEKITFDICKSIEDAHEACKRTSYDVYLFDEQGGRKILDLTEEIRKKETTPSIIAIVAQSLEELDILETEAEKIDYILEVSDTFEDLDELLRKILPHKPSLHGKLADLKKRYDETIDDKITLLKNLTQQTQKIPEKLSDLRVEIHKMAGSAGNFGYAEAGDLCKALEREIIERLGSGTYTDASWLASLDKHINKIETAFHQHEIPTAKTSKTPLVYVVDDDPLFLDLLATVKEDLSIDLLLETNPESALFKVKQPEFNPEALIVSEFFKASTITGYEIVDAERKHSRSTQYVVLLETDTIDKRMEAMNKGAHYTFTKPVSAYTLLKTISERLEEPSAKFFKALVVDDDVDFCDYTAAVLEEIGAHVDILNDPTDLFTKLQSCTPDVLLLDVLLPKYDGLNLLKTIRQDITYKDLIIVLVTGAGKSFAKIDAYAENVDDIMFKPIDPKMLQKRITSLIDRNRSLTPRKFNQATGLYSYHELLHAVDILLKRTHTRVPYLALFEINTANKGKDSLPDKELMVFISNRLQVVRGIMTGFKTECYFVKEGQFAMVFEGEEIDVIESRLTNLLYQIIQDKPDLQISIKASIVGIGKEYKNAQHMMQTAIEVLSEAEEKEFAPVRIVHRLPKGVHVLKRHVMIIDPDETVLKILRQSFEARGLFVSTYCEGGDALKALLSSPENTLPSLIIMERKLPDMEGLDLYIKIKNRFRTTIPLIILTVYSSDKDISEGIKQGVLEYIQKPFNISLLVQKSLQAIF</sequence>
<gene>
    <name evidence="4" type="ORF">ELAC_0758</name>
</gene>
<dbReference type="InterPro" id="IPR008207">
    <property type="entry name" value="Sig_transdc_His_kin_Hpt_dom"/>
</dbReference>